<comment type="caution">
    <text evidence="1">The sequence shown here is derived from an EMBL/GenBank/DDBJ whole genome shotgun (WGS) entry which is preliminary data.</text>
</comment>
<accession>A0ABV7AA99</accession>
<keyword evidence="2" id="KW-1185">Reference proteome</keyword>
<dbReference type="Pfam" id="PF14035">
    <property type="entry name" value="YlzJ"/>
    <property type="match status" value="1"/>
</dbReference>
<evidence type="ECO:0000313" key="1">
    <source>
        <dbReference type="EMBL" id="MFC2950056.1"/>
    </source>
</evidence>
<proteinExistence type="predicted"/>
<name>A0ABV7AA99_9BACI</name>
<organism evidence="1 2">
    <name type="scientific">Virgibacillus sediminis</name>
    <dbReference type="NCBI Taxonomy" id="202260"/>
    <lineage>
        <taxon>Bacteria</taxon>
        <taxon>Bacillati</taxon>
        <taxon>Bacillota</taxon>
        <taxon>Bacilli</taxon>
        <taxon>Bacillales</taxon>
        <taxon>Bacillaceae</taxon>
        <taxon>Virgibacillus</taxon>
    </lineage>
</organism>
<gene>
    <name evidence="1" type="ORF">ACFODW_17175</name>
</gene>
<evidence type="ECO:0000313" key="2">
    <source>
        <dbReference type="Proteomes" id="UP001595387"/>
    </source>
</evidence>
<protein>
    <submittedName>
        <fullName evidence="1">YlzJ-like family protein</fullName>
    </submittedName>
</protein>
<dbReference type="EMBL" id="JBHRRZ010000040">
    <property type="protein sequence ID" value="MFC2950056.1"/>
    <property type="molecule type" value="Genomic_DNA"/>
</dbReference>
<sequence>MILYTPLSEHEIFPQSEEQFSNRHLLSINGRSLYAERKNDGSYQILQLLSTDPQDYMDENYTPGNIID</sequence>
<dbReference type="InterPro" id="IPR025619">
    <property type="entry name" value="YlzJ"/>
</dbReference>
<dbReference type="RefSeq" id="WP_390308030.1">
    <property type="nucleotide sequence ID" value="NZ_JBHRRZ010000040.1"/>
</dbReference>
<reference evidence="2" key="1">
    <citation type="journal article" date="2019" name="Int. J. Syst. Evol. Microbiol.">
        <title>The Global Catalogue of Microorganisms (GCM) 10K type strain sequencing project: providing services to taxonomists for standard genome sequencing and annotation.</title>
        <authorList>
            <consortium name="The Broad Institute Genomics Platform"/>
            <consortium name="The Broad Institute Genome Sequencing Center for Infectious Disease"/>
            <person name="Wu L."/>
            <person name="Ma J."/>
        </authorList>
    </citation>
    <scope>NUCLEOTIDE SEQUENCE [LARGE SCALE GENOMIC DNA]</scope>
    <source>
        <strain evidence="2">KCTC 13193</strain>
    </source>
</reference>
<dbReference type="Proteomes" id="UP001595387">
    <property type="component" value="Unassembled WGS sequence"/>
</dbReference>